<gene>
    <name evidence="1" type="primary">rhaM</name>
    <name evidence="1" type="ORF">Aau02nite_87940</name>
</gene>
<keyword evidence="2" id="KW-1185">Reference proteome</keyword>
<protein>
    <submittedName>
        <fullName evidence="1">L-rhamnose mutarotase</fullName>
    </submittedName>
</protein>
<proteinExistence type="predicted"/>
<dbReference type="GO" id="GO:0019301">
    <property type="term" value="P:rhamnose catabolic process"/>
    <property type="evidence" value="ECO:0007669"/>
    <property type="project" value="TreeGrafter"/>
</dbReference>
<dbReference type="SUPFAM" id="SSF54909">
    <property type="entry name" value="Dimeric alpha+beta barrel"/>
    <property type="match status" value="1"/>
</dbReference>
<dbReference type="Pfam" id="PF05336">
    <property type="entry name" value="rhaM"/>
    <property type="match status" value="1"/>
</dbReference>
<evidence type="ECO:0000313" key="2">
    <source>
        <dbReference type="Proteomes" id="UP000681340"/>
    </source>
</evidence>
<name>A0A919SWZ5_9ACTN</name>
<dbReference type="GO" id="GO:0016857">
    <property type="term" value="F:racemase and epimerase activity, acting on carbohydrates and derivatives"/>
    <property type="evidence" value="ECO:0007669"/>
    <property type="project" value="InterPro"/>
</dbReference>
<evidence type="ECO:0000313" key="1">
    <source>
        <dbReference type="EMBL" id="GIM79880.1"/>
    </source>
</evidence>
<dbReference type="PANTHER" id="PTHR34389">
    <property type="entry name" value="L-RHAMNOSE MUTAROTASE"/>
    <property type="match status" value="1"/>
</dbReference>
<sequence>MRYCFNLQVRPERMAEYVERHQAVWPEMQDALRATGWRNYSLFLRSDGLLVGYVETDDLAAAQAAIARTEVNARWQAEMAEFFTGIDGRPPDESFVLLTEVFHLSEEK</sequence>
<comment type="caution">
    <text evidence="1">The sequence shown here is derived from an EMBL/GenBank/DDBJ whole genome shotgun (WGS) entry which is preliminary data.</text>
</comment>
<dbReference type="PANTHER" id="PTHR34389:SF2">
    <property type="entry name" value="L-RHAMNOSE MUTAROTASE"/>
    <property type="match status" value="1"/>
</dbReference>
<accession>A0A919SWZ5</accession>
<dbReference type="InterPro" id="IPR008000">
    <property type="entry name" value="Rham/fucose_mutarotase"/>
</dbReference>
<dbReference type="AlphaFoldDB" id="A0A919SWZ5"/>
<dbReference type="RefSeq" id="WP_212994571.1">
    <property type="nucleotide sequence ID" value="NZ_BAABEA010000003.1"/>
</dbReference>
<dbReference type="InterPro" id="IPR011008">
    <property type="entry name" value="Dimeric_a/b-barrel"/>
</dbReference>
<organism evidence="1 2">
    <name type="scientific">Actinoplanes auranticolor</name>
    <dbReference type="NCBI Taxonomy" id="47988"/>
    <lineage>
        <taxon>Bacteria</taxon>
        <taxon>Bacillati</taxon>
        <taxon>Actinomycetota</taxon>
        <taxon>Actinomycetes</taxon>
        <taxon>Micromonosporales</taxon>
        <taxon>Micromonosporaceae</taxon>
        <taxon>Actinoplanes</taxon>
    </lineage>
</organism>
<reference evidence="1" key="1">
    <citation type="submission" date="2021-03" db="EMBL/GenBank/DDBJ databases">
        <title>Whole genome shotgun sequence of Actinoplanes auranticolor NBRC 12245.</title>
        <authorList>
            <person name="Komaki H."/>
            <person name="Tamura T."/>
        </authorList>
    </citation>
    <scope>NUCLEOTIDE SEQUENCE</scope>
    <source>
        <strain evidence="1">NBRC 12245</strain>
    </source>
</reference>
<dbReference type="EMBL" id="BOQL01000085">
    <property type="protein sequence ID" value="GIM79880.1"/>
    <property type="molecule type" value="Genomic_DNA"/>
</dbReference>
<dbReference type="Proteomes" id="UP000681340">
    <property type="component" value="Unassembled WGS sequence"/>
</dbReference>
<dbReference type="Gene3D" id="3.30.70.100">
    <property type="match status" value="1"/>
</dbReference>